<evidence type="ECO:0000256" key="1">
    <source>
        <dbReference type="SAM" id="MobiDB-lite"/>
    </source>
</evidence>
<evidence type="ECO:0000313" key="3">
    <source>
        <dbReference type="EMBL" id="MDY7227354.1"/>
    </source>
</evidence>
<gene>
    <name evidence="3" type="ORF">SYV04_13160</name>
</gene>
<keyword evidence="2" id="KW-0812">Transmembrane</keyword>
<feature type="region of interest" description="Disordered" evidence="1">
    <location>
        <begin position="1"/>
        <end position="38"/>
    </location>
</feature>
<dbReference type="EMBL" id="JAXIVS010000004">
    <property type="protein sequence ID" value="MDY7227354.1"/>
    <property type="molecule type" value="Genomic_DNA"/>
</dbReference>
<proteinExistence type="predicted"/>
<feature type="transmembrane region" description="Helical" evidence="2">
    <location>
        <begin position="123"/>
        <end position="142"/>
    </location>
</feature>
<keyword evidence="4" id="KW-1185">Reference proteome</keyword>
<dbReference type="Proteomes" id="UP001291309">
    <property type="component" value="Unassembled WGS sequence"/>
</dbReference>
<comment type="caution">
    <text evidence="3">The sequence shown here is derived from an EMBL/GenBank/DDBJ whole genome shotgun (WGS) entry which is preliminary data.</text>
</comment>
<dbReference type="RefSeq" id="WP_321546081.1">
    <property type="nucleotide sequence ID" value="NZ_JAXIVS010000004.1"/>
</dbReference>
<name>A0ABU5H382_9BACT</name>
<accession>A0ABU5H382</accession>
<feature type="transmembrane region" description="Helical" evidence="2">
    <location>
        <begin position="53"/>
        <end position="74"/>
    </location>
</feature>
<keyword evidence="2" id="KW-1133">Transmembrane helix</keyword>
<organism evidence="3 4">
    <name type="scientific">Hyalangium rubrum</name>
    <dbReference type="NCBI Taxonomy" id="3103134"/>
    <lineage>
        <taxon>Bacteria</taxon>
        <taxon>Pseudomonadati</taxon>
        <taxon>Myxococcota</taxon>
        <taxon>Myxococcia</taxon>
        <taxon>Myxococcales</taxon>
        <taxon>Cystobacterineae</taxon>
        <taxon>Archangiaceae</taxon>
        <taxon>Hyalangium</taxon>
    </lineage>
</organism>
<keyword evidence="2" id="KW-0472">Membrane</keyword>
<feature type="transmembrane region" description="Helical" evidence="2">
    <location>
        <begin position="148"/>
        <end position="167"/>
    </location>
</feature>
<evidence type="ECO:0000313" key="4">
    <source>
        <dbReference type="Proteomes" id="UP001291309"/>
    </source>
</evidence>
<evidence type="ECO:0000256" key="2">
    <source>
        <dbReference type="SAM" id="Phobius"/>
    </source>
</evidence>
<reference evidence="3 4" key="1">
    <citation type="submission" date="2023-12" db="EMBL/GenBank/DDBJ databases">
        <title>the genome sequence of Hyalangium sp. s54d21.</title>
        <authorList>
            <person name="Zhang X."/>
        </authorList>
    </citation>
    <scope>NUCLEOTIDE SEQUENCE [LARGE SCALE GENOMIC DNA]</scope>
    <source>
        <strain evidence="4">s54d21</strain>
    </source>
</reference>
<protein>
    <submittedName>
        <fullName evidence="3">Uncharacterized protein</fullName>
    </submittedName>
</protein>
<feature type="transmembrane region" description="Helical" evidence="2">
    <location>
        <begin position="94"/>
        <end position="116"/>
    </location>
</feature>
<sequence>MAGYAQPADAPTPPPLVTAPLEPQPQAPAPRGEIIPRRQVSGPEKADLMIPRVLLSTVLGSVASAGGVLGGGLVGLGLSQCAAFEGDCNEPAMVVPMLLGAWGLSSLTVYGIGSVLNGEGGLLPTFLGGAVGTGMGAIFLVTDNGPTPLWLLALAGPAIGAIVGFEFSHASFEPALPQTLHDRSSIQVVPVLGMTPSGGVLGGLSGRF</sequence>
<feature type="compositionally biased region" description="Pro residues" evidence="1">
    <location>
        <begin position="10"/>
        <end position="28"/>
    </location>
</feature>